<evidence type="ECO:0000256" key="8">
    <source>
        <dbReference type="ARBA" id="ARBA00022989"/>
    </source>
</evidence>
<comment type="subunit">
    <text evidence="3">F-type ATPases have 2 components, CF(1) - the catalytic core - and CF(0) - the membrane proton channel.</text>
</comment>
<keyword evidence="11" id="KW-0472">Membrane</keyword>
<evidence type="ECO:0000256" key="2">
    <source>
        <dbReference type="ARBA" id="ARBA00008892"/>
    </source>
</evidence>
<evidence type="ECO:0000313" key="13">
    <source>
        <dbReference type="EMBL" id="AYC65841.1"/>
    </source>
</evidence>
<evidence type="ECO:0000256" key="5">
    <source>
        <dbReference type="ARBA" id="ARBA00022547"/>
    </source>
</evidence>
<proteinExistence type="inferred from homology"/>
<comment type="similarity">
    <text evidence="2 12">Belongs to the ATPase protein 8 family.</text>
</comment>
<keyword evidence="5 12" id="KW-0138">CF(0)</keyword>
<keyword evidence="4 12" id="KW-0813">Transport</keyword>
<evidence type="ECO:0000256" key="3">
    <source>
        <dbReference type="ARBA" id="ARBA00011291"/>
    </source>
</evidence>
<evidence type="ECO:0000256" key="1">
    <source>
        <dbReference type="ARBA" id="ARBA00004304"/>
    </source>
</evidence>
<dbReference type="GO" id="GO:0015986">
    <property type="term" value="P:proton motive force-driven ATP synthesis"/>
    <property type="evidence" value="ECO:0007669"/>
    <property type="project" value="InterPro"/>
</dbReference>
<dbReference type="GO" id="GO:0031966">
    <property type="term" value="C:mitochondrial membrane"/>
    <property type="evidence" value="ECO:0007669"/>
    <property type="project" value="UniProtKB-SubCell"/>
</dbReference>
<keyword evidence="10 12" id="KW-0496">Mitochondrion</keyword>
<keyword evidence="8" id="KW-1133">Transmembrane helix</keyword>
<evidence type="ECO:0000256" key="7">
    <source>
        <dbReference type="ARBA" id="ARBA00022781"/>
    </source>
</evidence>
<evidence type="ECO:0000256" key="6">
    <source>
        <dbReference type="ARBA" id="ARBA00022692"/>
    </source>
</evidence>
<keyword evidence="6 12" id="KW-0812">Transmembrane</keyword>
<organism evidence="13">
    <name type="scientific">Bovicola ovis</name>
    <name type="common">sheep biting louse</name>
    <dbReference type="NCBI Taxonomy" id="186214"/>
    <lineage>
        <taxon>Eukaryota</taxon>
        <taxon>Metazoa</taxon>
        <taxon>Ecdysozoa</taxon>
        <taxon>Arthropoda</taxon>
        <taxon>Hexapoda</taxon>
        <taxon>Insecta</taxon>
        <taxon>Pterygota</taxon>
        <taxon>Neoptera</taxon>
        <taxon>Paraneoptera</taxon>
        <taxon>Psocodea</taxon>
        <taxon>Troctomorpha</taxon>
        <taxon>Phthiraptera</taxon>
        <taxon>Ischnocera</taxon>
        <taxon>Bovicoliidae</taxon>
        <taxon>Bovicola</taxon>
    </lineage>
</organism>
<protein>
    <recommendedName>
        <fullName evidence="12">ATP synthase complex subunit 8</fullName>
    </recommendedName>
</protein>
<dbReference type="EMBL" id="MH001201">
    <property type="protein sequence ID" value="AYC65841.1"/>
    <property type="molecule type" value="Genomic_DNA"/>
</dbReference>
<geneLocation type="mitochondrion" evidence="13"/>
<evidence type="ECO:0000256" key="4">
    <source>
        <dbReference type="ARBA" id="ARBA00022448"/>
    </source>
</evidence>
<dbReference type="InterPro" id="IPR001421">
    <property type="entry name" value="ATP8_metazoa"/>
</dbReference>
<dbReference type="GO" id="GO:0015078">
    <property type="term" value="F:proton transmembrane transporter activity"/>
    <property type="evidence" value="ECO:0007669"/>
    <property type="project" value="InterPro"/>
</dbReference>
<reference evidence="13" key="1">
    <citation type="journal article" date="2018" name="Syst. Biol.">
        <title>Mitochondrial Genome Fragmentation Unites the Parasitic Lice of Eutherian Mammals.</title>
        <authorList>
            <person name="Song F."/>
            <person name="Li H."/>
            <person name="Liu G.-H."/>
            <person name="Wang W."/>
            <person name="James P."/>
            <person name="Colwell D.D."/>
            <person name="Tran A."/>
            <person name="Gong S."/>
            <person name="Cai W."/>
            <person name="Shao R."/>
        </authorList>
    </citation>
    <scope>NUCLEOTIDE SEQUENCE</scope>
    <source>
        <strain evidence="13">Minichromosome 1</strain>
    </source>
</reference>
<accession>A0A386B279</accession>
<evidence type="ECO:0000256" key="11">
    <source>
        <dbReference type="ARBA" id="ARBA00023136"/>
    </source>
</evidence>
<evidence type="ECO:0000256" key="9">
    <source>
        <dbReference type="ARBA" id="ARBA00023065"/>
    </source>
</evidence>
<dbReference type="GO" id="GO:0045259">
    <property type="term" value="C:proton-transporting ATP synthase complex"/>
    <property type="evidence" value="ECO:0007669"/>
    <property type="project" value="UniProtKB-KW"/>
</dbReference>
<gene>
    <name evidence="13" type="primary">ATP8</name>
</gene>
<dbReference type="AlphaFoldDB" id="A0A386B279"/>
<evidence type="ECO:0000256" key="12">
    <source>
        <dbReference type="RuleBase" id="RU003661"/>
    </source>
</evidence>
<comment type="subcellular location">
    <subcellularLocation>
        <location evidence="1 12">Mitochondrion membrane</location>
        <topology evidence="1 12">Single-pass membrane protein</topology>
    </subcellularLocation>
</comment>
<keyword evidence="7 12" id="KW-0375">Hydrogen ion transport</keyword>
<name>A0A386B279_9NEOP</name>
<keyword evidence="9 12" id="KW-0406">Ion transport</keyword>
<dbReference type="Pfam" id="PF00895">
    <property type="entry name" value="ATP-synt_8"/>
    <property type="match status" value="1"/>
</dbReference>
<evidence type="ECO:0000256" key="10">
    <source>
        <dbReference type="ARBA" id="ARBA00023128"/>
    </source>
</evidence>
<sequence length="71" mass="8118">MPQMAPILWLAVMVIVVVLYLFCLEFLHFDPSFSSPSSLSEETSREAKCGLNPWDQTLDPRPTSWMITNTE</sequence>